<dbReference type="SMART" id="SM00256">
    <property type="entry name" value="FBOX"/>
    <property type="match status" value="1"/>
</dbReference>
<dbReference type="Gene3D" id="3.60.40.10">
    <property type="entry name" value="PPM-type phosphatase domain"/>
    <property type="match status" value="1"/>
</dbReference>
<dbReference type="InterPro" id="IPR017451">
    <property type="entry name" value="F-box-assoc_interact_dom"/>
</dbReference>
<sequence>MQTLALATILGKRKRQLNLPEEIVIEILSRLPLKSLVKFMLVSKQWRSLIQSSSVKSVQRNKVLICGRTYLHSIDKASLVKRVLEPVEKIQSHYDIEILGSCNGLLLIWLLRIRIINDLFLWNPLTKCSKKVLSYHQLRDSDYGVFSGLCFDSSNNEYKAVMAFSHETPSCGLVVIGSFQNKTWTVVHFPYHVSCMKSSPIVNENLHWFASKESWGHFFAPYQIIYFNPRKNIFKKLPMPQPKDGHGDILLGLGVLEGCLCMVRSCQHPTNRMDRVEVLVMKKYGIKESWTTMFILSNLPNLRIYDNVAPLCFTKNAVYEESLASPIDHNWEAKELRGDARYVENSLSSSWRKMRKEEVSKEENGMARMTVKCIILKIFDGHNGSIASIYSKENLLNNVLAGIPSDLNRDEWVAALPRASVAGFVKTDKDFQEQACLVCSANSRIAAADLIWWLCASCFVTLKHCGSNNIVFLQPDLPIWCLITLGGSVLLR</sequence>
<dbReference type="SUPFAM" id="SSF81606">
    <property type="entry name" value="PP2C-like"/>
    <property type="match status" value="1"/>
</dbReference>
<dbReference type="PROSITE" id="PS50181">
    <property type="entry name" value="FBOX"/>
    <property type="match status" value="1"/>
</dbReference>
<evidence type="ECO:0000313" key="3">
    <source>
        <dbReference type="Proteomes" id="UP000306102"/>
    </source>
</evidence>
<dbReference type="Pfam" id="PF00646">
    <property type="entry name" value="F-box"/>
    <property type="match status" value="1"/>
</dbReference>
<dbReference type="InterPro" id="IPR036047">
    <property type="entry name" value="F-box-like_dom_sf"/>
</dbReference>
<comment type="caution">
    <text evidence="2">The sequence shown here is derived from an EMBL/GenBank/DDBJ whole genome shotgun (WGS) entry which is preliminary data.</text>
</comment>
<organism evidence="2 3">
    <name type="scientific">Camellia sinensis var. sinensis</name>
    <name type="common">China tea</name>
    <dbReference type="NCBI Taxonomy" id="542762"/>
    <lineage>
        <taxon>Eukaryota</taxon>
        <taxon>Viridiplantae</taxon>
        <taxon>Streptophyta</taxon>
        <taxon>Embryophyta</taxon>
        <taxon>Tracheophyta</taxon>
        <taxon>Spermatophyta</taxon>
        <taxon>Magnoliopsida</taxon>
        <taxon>eudicotyledons</taxon>
        <taxon>Gunneridae</taxon>
        <taxon>Pentapetalae</taxon>
        <taxon>asterids</taxon>
        <taxon>Ericales</taxon>
        <taxon>Theaceae</taxon>
        <taxon>Camellia</taxon>
    </lineage>
</organism>
<dbReference type="Pfam" id="PF07734">
    <property type="entry name" value="FBA_1"/>
    <property type="match status" value="1"/>
</dbReference>
<evidence type="ECO:0000259" key="1">
    <source>
        <dbReference type="PROSITE" id="PS50181"/>
    </source>
</evidence>
<dbReference type="EMBL" id="SDRB02008758">
    <property type="protein sequence ID" value="THG09101.1"/>
    <property type="molecule type" value="Genomic_DNA"/>
</dbReference>
<proteinExistence type="predicted"/>
<dbReference type="InterPro" id="IPR036457">
    <property type="entry name" value="PPM-type-like_dom_sf"/>
</dbReference>
<keyword evidence="3" id="KW-1185">Reference proteome</keyword>
<dbReference type="PANTHER" id="PTHR31672">
    <property type="entry name" value="BNACNNG10540D PROTEIN"/>
    <property type="match status" value="1"/>
</dbReference>
<dbReference type="Proteomes" id="UP000306102">
    <property type="component" value="Unassembled WGS sequence"/>
</dbReference>
<gene>
    <name evidence="2" type="ORF">TEA_014881</name>
</gene>
<name>A0A4S4E028_CAMSN</name>
<dbReference type="SUPFAM" id="SSF81383">
    <property type="entry name" value="F-box domain"/>
    <property type="match status" value="1"/>
</dbReference>
<protein>
    <recommendedName>
        <fullName evidence="1">F-box domain-containing protein</fullName>
    </recommendedName>
</protein>
<dbReference type="InterPro" id="IPR006527">
    <property type="entry name" value="F-box-assoc_dom_typ1"/>
</dbReference>
<accession>A0A4S4E028</accession>
<reference evidence="2 3" key="1">
    <citation type="journal article" date="2018" name="Proc. Natl. Acad. Sci. U.S.A.">
        <title>Draft genome sequence of Camellia sinensis var. sinensis provides insights into the evolution of the tea genome and tea quality.</title>
        <authorList>
            <person name="Wei C."/>
            <person name="Yang H."/>
            <person name="Wang S."/>
            <person name="Zhao J."/>
            <person name="Liu C."/>
            <person name="Gao L."/>
            <person name="Xia E."/>
            <person name="Lu Y."/>
            <person name="Tai Y."/>
            <person name="She G."/>
            <person name="Sun J."/>
            <person name="Cao H."/>
            <person name="Tong W."/>
            <person name="Gao Q."/>
            <person name="Li Y."/>
            <person name="Deng W."/>
            <person name="Jiang X."/>
            <person name="Wang W."/>
            <person name="Chen Q."/>
            <person name="Zhang S."/>
            <person name="Li H."/>
            <person name="Wu J."/>
            <person name="Wang P."/>
            <person name="Li P."/>
            <person name="Shi C."/>
            <person name="Zheng F."/>
            <person name="Jian J."/>
            <person name="Huang B."/>
            <person name="Shan D."/>
            <person name="Shi M."/>
            <person name="Fang C."/>
            <person name="Yue Y."/>
            <person name="Li F."/>
            <person name="Li D."/>
            <person name="Wei S."/>
            <person name="Han B."/>
            <person name="Jiang C."/>
            <person name="Yin Y."/>
            <person name="Xia T."/>
            <person name="Zhang Z."/>
            <person name="Bennetzen J.L."/>
            <person name="Zhao S."/>
            <person name="Wan X."/>
        </authorList>
    </citation>
    <scope>NUCLEOTIDE SEQUENCE [LARGE SCALE GENOMIC DNA]</scope>
    <source>
        <strain evidence="3">cv. Shuchazao</strain>
        <tissue evidence="2">Leaf</tissue>
    </source>
</reference>
<feature type="domain" description="F-box" evidence="1">
    <location>
        <begin position="13"/>
        <end position="62"/>
    </location>
</feature>
<dbReference type="AlphaFoldDB" id="A0A4S4E028"/>
<dbReference type="PANTHER" id="PTHR31672:SF13">
    <property type="entry name" value="F-BOX PROTEIN CPR30-LIKE"/>
    <property type="match status" value="1"/>
</dbReference>
<dbReference type="CDD" id="cd22157">
    <property type="entry name" value="F-box_AtFBW1-like"/>
    <property type="match status" value="1"/>
</dbReference>
<dbReference type="Gene3D" id="1.20.1280.50">
    <property type="match status" value="1"/>
</dbReference>
<dbReference type="InterPro" id="IPR050796">
    <property type="entry name" value="SCF_F-box_component"/>
</dbReference>
<dbReference type="InterPro" id="IPR001810">
    <property type="entry name" value="F-box_dom"/>
</dbReference>
<dbReference type="NCBIfam" id="TIGR01640">
    <property type="entry name" value="F_box_assoc_1"/>
    <property type="match status" value="1"/>
</dbReference>
<evidence type="ECO:0000313" key="2">
    <source>
        <dbReference type="EMBL" id="THG09101.1"/>
    </source>
</evidence>